<evidence type="ECO:0000256" key="4">
    <source>
        <dbReference type="ARBA" id="ARBA00022475"/>
    </source>
</evidence>
<feature type="transmembrane region" description="Helical" evidence="9">
    <location>
        <begin position="353"/>
        <end position="373"/>
    </location>
</feature>
<evidence type="ECO:0000256" key="1">
    <source>
        <dbReference type="ARBA" id="ARBA00004651"/>
    </source>
</evidence>
<feature type="transmembrane region" description="Helical" evidence="9">
    <location>
        <begin position="420"/>
        <end position="444"/>
    </location>
</feature>
<feature type="transmembrane region" description="Helical" evidence="9">
    <location>
        <begin position="21"/>
        <end position="39"/>
    </location>
</feature>
<keyword evidence="7 9" id="KW-1133">Transmembrane helix</keyword>
<feature type="transmembrane region" description="Helical" evidence="9">
    <location>
        <begin position="245"/>
        <end position="270"/>
    </location>
</feature>
<feature type="transmembrane region" description="Helical" evidence="9">
    <location>
        <begin position="89"/>
        <end position="111"/>
    </location>
</feature>
<evidence type="ECO:0000313" key="11">
    <source>
        <dbReference type="Proteomes" id="UP000195781"/>
    </source>
</evidence>
<feature type="transmembrane region" description="Helical" evidence="9">
    <location>
        <begin position="385"/>
        <end position="408"/>
    </location>
</feature>
<dbReference type="EMBL" id="NFIE01000001">
    <property type="protein sequence ID" value="OUN89944.1"/>
    <property type="molecule type" value="Genomic_DNA"/>
</dbReference>
<dbReference type="NCBIfam" id="TIGR00796">
    <property type="entry name" value="livcs"/>
    <property type="match status" value="1"/>
</dbReference>
<dbReference type="GO" id="GO:0015188">
    <property type="term" value="F:L-isoleucine transmembrane transporter activity"/>
    <property type="evidence" value="ECO:0007669"/>
    <property type="project" value="TreeGrafter"/>
</dbReference>
<evidence type="ECO:0000313" key="10">
    <source>
        <dbReference type="EMBL" id="OUN89944.1"/>
    </source>
</evidence>
<dbReference type="GO" id="GO:0015818">
    <property type="term" value="P:isoleucine transport"/>
    <property type="evidence" value="ECO:0007669"/>
    <property type="project" value="TreeGrafter"/>
</dbReference>
<keyword evidence="6" id="KW-0029">Amino-acid transport</keyword>
<evidence type="ECO:0000256" key="6">
    <source>
        <dbReference type="ARBA" id="ARBA00022970"/>
    </source>
</evidence>
<feature type="transmembrane region" description="Helical" evidence="9">
    <location>
        <begin position="290"/>
        <end position="316"/>
    </location>
</feature>
<dbReference type="Proteomes" id="UP000195781">
    <property type="component" value="Unassembled WGS sequence"/>
</dbReference>
<keyword evidence="11" id="KW-1185">Reference proteome</keyword>
<keyword evidence="3" id="KW-0813">Transport</keyword>
<dbReference type="Pfam" id="PF05525">
    <property type="entry name" value="Branch_AA_trans"/>
    <property type="match status" value="1"/>
</dbReference>
<comment type="similarity">
    <text evidence="2">Belongs to the branched chain amino acid transporter family.</text>
</comment>
<feature type="transmembrane region" description="Helical" evidence="9">
    <location>
        <begin position="161"/>
        <end position="183"/>
    </location>
</feature>
<comment type="caution">
    <text evidence="10">The sequence shown here is derived from an EMBL/GenBank/DDBJ whole genome shotgun (WGS) entry which is preliminary data.</text>
</comment>
<protein>
    <submittedName>
        <fullName evidence="10">Branched-chain amino acid transport system II carrier protein</fullName>
    </submittedName>
</protein>
<dbReference type="GO" id="GO:0015190">
    <property type="term" value="F:L-leucine transmembrane transporter activity"/>
    <property type="evidence" value="ECO:0007669"/>
    <property type="project" value="TreeGrafter"/>
</dbReference>
<sequence>MAGQTGASHAAGQVLTPRQTLYVGVTLFSMFFGAGNLILPPLLGVQAGSEALPALAGFLLTGVGLPVLGIVAVALAGTVRELADRVHPLFSRIFVAAVYLAIGPCLAIPRTSSTAFEMLEPLLPAGVSVEAARLAFSVAFFAVAYLLAMHPGKLTRLLGKITGPALIALIVAVVGASIVAYLGGDVAPTPAPSAPYDSAAAVQGFLTGYQTMDLLASLTFGLVIATNINALGVTEPGSVMRAVCVAGAIAGALLIAVYGGLCLVGAELAVPLAGATNGAVVITASATLHFGGVGTVVVAAIFLLACLNVCTGLISCCGTYFAEELPRVPYRAWALGFAVVSCVISNFGLDTILAFSVPLLNALYPVAICLVIMGMLHRACDRAPLVWRWVVGLVAVVSVVCSVRDAFFPGVHIWFDALPLAGWGMAWVTPALLGALVGVCASLAKRKRAA</sequence>
<evidence type="ECO:0000256" key="8">
    <source>
        <dbReference type="ARBA" id="ARBA00023136"/>
    </source>
</evidence>
<dbReference type="PANTHER" id="PTHR30588:SF0">
    <property type="entry name" value="BRANCHED-CHAIN AMINO ACID PERMEASE BRNQ"/>
    <property type="match status" value="1"/>
</dbReference>
<keyword evidence="4" id="KW-1003">Cell membrane</keyword>
<proteinExistence type="inferred from homology"/>
<accession>A0A1Y3XWI6</accession>
<evidence type="ECO:0000256" key="9">
    <source>
        <dbReference type="SAM" id="Phobius"/>
    </source>
</evidence>
<dbReference type="GO" id="GO:0005304">
    <property type="term" value="F:L-valine transmembrane transporter activity"/>
    <property type="evidence" value="ECO:0007669"/>
    <property type="project" value="TreeGrafter"/>
</dbReference>
<dbReference type="AlphaFoldDB" id="A0A1Y3XWI6"/>
<dbReference type="GO" id="GO:0005886">
    <property type="term" value="C:plasma membrane"/>
    <property type="evidence" value="ECO:0007669"/>
    <property type="project" value="UniProtKB-SubCell"/>
</dbReference>
<dbReference type="GO" id="GO:0015820">
    <property type="term" value="P:L-leucine transport"/>
    <property type="evidence" value="ECO:0007669"/>
    <property type="project" value="TreeGrafter"/>
</dbReference>
<keyword evidence="8 9" id="KW-0472">Membrane</keyword>
<feature type="transmembrane region" description="Helical" evidence="9">
    <location>
        <begin position="214"/>
        <end position="233"/>
    </location>
</feature>
<feature type="transmembrane region" description="Helical" evidence="9">
    <location>
        <begin position="51"/>
        <end position="77"/>
    </location>
</feature>
<organism evidence="10 11">
    <name type="scientific">[Collinsella] massiliensis</name>
    <dbReference type="NCBI Taxonomy" id="1232426"/>
    <lineage>
        <taxon>Bacteria</taxon>
        <taxon>Bacillati</taxon>
        <taxon>Actinomycetota</taxon>
        <taxon>Coriobacteriia</taxon>
        <taxon>Coriobacteriales</taxon>
        <taxon>Coriobacteriaceae</taxon>
        <taxon>Enorma</taxon>
    </lineage>
</organism>
<dbReference type="OrthoDB" id="9783920at2"/>
<dbReference type="InterPro" id="IPR004685">
    <property type="entry name" value="Brnchd-chn_aa_trnsp_Livcs"/>
</dbReference>
<dbReference type="RefSeq" id="WP_094334811.1">
    <property type="nucleotide sequence ID" value="NZ_NFIE01000001.1"/>
</dbReference>
<name>A0A1Y3XWI6_9ACTN</name>
<evidence type="ECO:0000256" key="5">
    <source>
        <dbReference type="ARBA" id="ARBA00022692"/>
    </source>
</evidence>
<comment type="subcellular location">
    <subcellularLocation>
        <location evidence="1">Cell membrane</location>
        <topology evidence="1">Multi-pass membrane protein</topology>
    </subcellularLocation>
</comment>
<feature type="transmembrane region" description="Helical" evidence="9">
    <location>
        <begin position="131"/>
        <end position="149"/>
    </location>
</feature>
<dbReference type="PANTHER" id="PTHR30588">
    <property type="entry name" value="BRANCHED-CHAIN AMINO ACID TRANSPORT SYSTEM 2 CARRIER PROTEIN"/>
    <property type="match status" value="1"/>
</dbReference>
<keyword evidence="5 9" id="KW-0812">Transmembrane</keyword>
<gene>
    <name evidence="10" type="ORF">B5G02_00890</name>
</gene>
<evidence type="ECO:0000256" key="2">
    <source>
        <dbReference type="ARBA" id="ARBA00008540"/>
    </source>
</evidence>
<feature type="transmembrane region" description="Helical" evidence="9">
    <location>
        <begin position="328"/>
        <end position="347"/>
    </location>
</feature>
<reference evidence="11" key="1">
    <citation type="submission" date="2017-04" db="EMBL/GenBank/DDBJ databases">
        <title>Function of individual gut microbiota members based on whole genome sequencing of pure cultures obtained from chicken caecum.</title>
        <authorList>
            <person name="Medvecky M."/>
            <person name="Cejkova D."/>
            <person name="Polansky O."/>
            <person name="Karasova D."/>
            <person name="Kubasova T."/>
            <person name="Cizek A."/>
            <person name="Rychlik I."/>
        </authorList>
    </citation>
    <scope>NUCLEOTIDE SEQUENCE [LARGE SCALE GENOMIC DNA]</scope>
    <source>
        <strain evidence="11">An5</strain>
    </source>
</reference>
<evidence type="ECO:0000256" key="7">
    <source>
        <dbReference type="ARBA" id="ARBA00022989"/>
    </source>
</evidence>
<evidence type="ECO:0000256" key="3">
    <source>
        <dbReference type="ARBA" id="ARBA00022448"/>
    </source>
</evidence>